<dbReference type="InterPro" id="IPR018076">
    <property type="entry name" value="T2SS_GspF_dom"/>
</dbReference>
<feature type="transmembrane region" description="Helical" evidence="6">
    <location>
        <begin position="220"/>
        <end position="244"/>
    </location>
</feature>
<evidence type="ECO:0000256" key="1">
    <source>
        <dbReference type="ARBA" id="ARBA00004651"/>
    </source>
</evidence>
<feature type="transmembrane region" description="Helical" evidence="6">
    <location>
        <begin position="77"/>
        <end position="97"/>
    </location>
</feature>
<evidence type="ECO:0000313" key="9">
    <source>
        <dbReference type="Proteomes" id="UP000000256"/>
    </source>
</evidence>
<feature type="transmembrane region" description="Helical" evidence="6">
    <location>
        <begin position="52"/>
        <end position="71"/>
    </location>
</feature>
<evidence type="ECO:0000256" key="4">
    <source>
        <dbReference type="ARBA" id="ARBA00022989"/>
    </source>
</evidence>
<keyword evidence="5 6" id="KW-0472">Membrane</keyword>
<dbReference type="EMBL" id="CP000679">
    <property type="protein sequence ID" value="ABP68205.1"/>
    <property type="molecule type" value="Genomic_DNA"/>
</dbReference>
<dbReference type="HOGENOM" id="CLU_1097036_0_0_9"/>
<proteinExistence type="predicted"/>
<keyword evidence="4 6" id="KW-1133">Transmembrane helix</keyword>
<evidence type="ECO:0000256" key="3">
    <source>
        <dbReference type="ARBA" id="ARBA00022692"/>
    </source>
</evidence>
<evidence type="ECO:0000256" key="5">
    <source>
        <dbReference type="ARBA" id="ARBA00023136"/>
    </source>
</evidence>
<keyword evidence="9" id="KW-1185">Reference proteome</keyword>
<organism evidence="8 9">
    <name type="scientific">Caldicellulosiruptor saccharolyticus (strain ATCC 43494 / DSM 8903 / Tp8T 6331)</name>
    <dbReference type="NCBI Taxonomy" id="351627"/>
    <lineage>
        <taxon>Bacteria</taxon>
        <taxon>Bacillati</taxon>
        <taxon>Bacillota</taxon>
        <taxon>Bacillota incertae sedis</taxon>
        <taxon>Caldicellulosiruptorales</taxon>
        <taxon>Caldicellulosiruptoraceae</taxon>
        <taxon>Caldicellulosiruptor</taxon>
    </lineage>
</organism>
<evidence type="ECO:0000256" key="6">
    <source>
        <dbReference type="SAM" id="Phobius"/>
    </source>
</evidence>
<evidence type="ECO:0000259" key="7">
    <source>
        <dbReference type="Pfam" id="PF00482"/>
    </source>
</evidence>
<dbReference type="Pfam" id="PF00482">
    <property type="entry name" value="T2SSF"/>
    <property type="match status" value="1"/>
</dbReference>
<dbReference type="GO" id="GO:0005886">
    <property type="term" value="C:plasma membrane"/>
    <property type="evidence" value="ECO:0007669"/>
    <property type="project" value="UniProtKB-SubCell"/>
</dbReference>
<reference evidence="8 9" key="1">
    <citation type="journal article" date="2008" name="Appl. Environ. Microbiol.">
        <title>Hydrogenomics of the extremely thermophilic bacterium Caldicellulosiruptor saccharolyticus.</title>
        <authorList>
            <person name="van de Werken H.J."/>
            <person name="Verhaart M.R."/>
            <person name="VanFossen A.L."/>
            <person name="Willquist K."/>
            <person name="Lewis D.L."/>
            <person name="Nichols J.D."/>
            <person name="Goorissen H.P."/>
            <person name="Mongodin E.F."/>
            <person name="Nelson K.E."/>
            <person name="van Niel E.W."/>
            <person name="Stams A.J."/>
            <person name="Ward D.E."/>
            <person name="de Vos W.M."/>
            <person name="van der Oost J."/>
            <person name="Kelly R.M."/>
            <person name="Kengen S.W."/>
        </authorList>
    </citation>
    <scope>NUCLEOTIDE SEQUENCE [LARGE SCALE GENOMIC DNA]</scope>
    <source>
        <strain evidence="9">ATCC 43494 / DSM 8903 / Tp8T 6331</strain>
    </source>
</reference>
<evidence type="ECO:0000313" key="8">
    <source>
        <dbReference type="EMBL" id="ABP68205.1"/>
    </source>
</evidence>
<gene>
    <name evidence="8" type="ordered locus">Csac_2634</name>
</gene>
<accession>A4XMS0</accession>
<name>A4XMS0_CALS8</name>
<dbReference type="RefSeq" id="WP_011918121.1">
    <property type="nucleotide sequence ID" value="NC_009437.1"/>
</dbReference>
<keyword evidence="2" id="KW-1003">Cell membrane</keyword>
<sequence length="253" mass="27787">MHIDIVAGILSVIQVLGIAVAVTAGISAVTVFRINNRIQSATAKIDKIQSKIQIIFALLMGIAGFFVSAWWTGSYPLAVMGAFGFGAIGYVTPDLIAKSMAKKTEKYLTTISTLFEIGIKSNVPLEKIFDTCAEVVKHAELSKALQRAGAVYIKTRDIEQAFEEVETVLTSPELKLFKTALKEVEKVGTSALISLETFANMQNLRANDYLSRRKESVTTYSTIAVALVLFAAMMVYFAPIYNLIMQSMTQFFK</sequence>
<feature type="transmembrane region" description="Helical" evidence="6">
    <location>
        <begin position="6"/>
        <end position="32"/>
    </location>
</feature>
<evidence type="ECO:0000256" key="2">
    <source>
        <dbReference type="ARBA" id="ARBA00022475"/>
    </source>
</evidence>
<dbReference type="STRING" id="351627.Csac_2634"/>
<dbReference type="KEGG" id="csc:Csac_2634"/>
<dbReference type="AlphaFoldDB" id="A4XMS0"/>
<feature type="domain" description="Type II secretion system protein GspF" evidence="7">
    <location>
        <begin position="118"/>
        <end position="239"/>
    </location>
</feature>
<dbReference type="Proteomes" id="UP000000256">
    <property type="component" value="Chromosome"/>
</dbReference>
<comment type="subcellular location">
    <subcellularLocation>
        <location evidence="1">Cell membrane</location>
        <topology evidence="1">Multi-pass membrane protein</topology>
    </subcellularLocation>
</comment>
<protein>
    <recommendedName>
        <fullName evidence="7">Type II secretion system protein GspF domain-containing protein</fullName>
    </recommendedName>
</protein>
<keyword evidence="3 6" id="KW-0812">Transmembrane</keyword>